<dbReference type="EMBL" id="JH711579">
    <property type="protein sequence ID" value="EIW80815.1"/>
    <property type="molecule type" value="Genomic_DNA"/>
</dbReference>
<dbReference type="GeneID" id="19210491"/>
<dbReference type="AlphaFoldDB" id="A0A5M3MQ62"/>
<keyword evidence="2" id="KW-1185">Reference proteome</keyword>
<gene>
    <name evidence="1" type="ORF">CONPUDRAFT_82854</name>
</gene>
<organism evidence="1 2">
    <name type="scientific">Coniophora puteana (strain RWD-64-598)</name>
    <name type="common">Brown rot fungus</name>
    <dbReference type="NCBI Taxonomy" id="741705"/>
    <lineage>
        <taxon>Eukaryota</taxon>
        <taxon>Fungi</taxon>
        <taxon>Dikarya</taxon>
        <taxon>Basidiomycota</taxon>
        <taxon>Agaricomycotina</taxon>
        <taxon>Agaricomycetes</taxon>
        <taxon>Agaricomycetidae</taxon>
        <taxon>Boletales</taxon>
        <taxon>Coniophorineae</taxon>
        <taxon>Coniophoraceae</taxon>
        <taxon>Coniophora</taxon>
    </lineage>
</organism>
<feature type="non-terminal residue" evidence="1">
    <location>
        <position position="313"/>
    </location>
</feature>
<proteinExistence type="predicted"/>
<accession>A0A5M3MQ62</accession>
<protein>
    <submittedName>
        <fullName evidence="1">Uncharacterized protein</fullName>
    </submittedName>
</protein>
<reference evidence="2" key="1">
    <citation type="journal article" date="2012" name="Science">
        <title>The Paleozoic origin of enzymatic lignin decomposition reconstructed from 31 fungal genomes.</title>
        <authorList>
            <person name="Floudas D."/>
            <person name="Binder M."/>
            <person name="Riley R."/>
            <person name="Barry K."/>
            <person name="Blanchette R.A."/>
            <person name="Henrissat B."/>
            <person name="Martinez A.T."/>
            <person name="Otillar R."/>
            <person name="Spatafora J.W."/>
            <person name="Yadav J.S."/>
            <person name="Aerts A."/>
            <person name="Benoit I."/>
            <person name="Boyd A."/>
            <person name="Carlson A."/>
            <person name="Copeland A."/>
            <person name="Coutinho P.M."/>
            <person name="de Vries R.P."/>
            <person name="Ferreira P."/>
            <person name="Findley K."/>
            <person name="Foster B."/>
            <person name="Gaskell J."/>
            <person name="Glotzer D."/>
            <person name="Gorecki P."/>
            <person name="Heitman J."/>
            <person name="Hesse C."/>
            <person name="Hori C."/>
            <person name="Igarashi K."/>
            <person name="Jurgens J.A."/>
            <person name="Kallen N."/>
            <person name="Kersten P."/>
            <person name="Kohler A."/>
            <person name="Kuees U."/>
            <person name="Kumar T.K.A."/>
            <person name="Kuo A."/>
            <person name="LaButti K."/>
            <person name="Larrondo L.F."/>
            <person name="Lindquist E."/>
            <person name="Ling A."/>
            <person name="Lombard V."/>
            <person name="Lucas S."/>
            <person name="Lundell T."/>
            <person name="Martin R."/>
            <person name="McLaughlin D.J."/>
            <person name="Morgenstern I."/>
            <person name="Morin E."/>
            <person name="Murat C."/>
            <person name="Nagy L.G."/>
            <person name="Nolan M."/>
            <person name="Ohm R.A."/>
            <person name="Patyshakuliyeva A."/>
            <person name="Rokas A."/>
            <person name="Ruiz-Duenas F.J."/>
            <person name="Sabat G."/>
            <person name="Salamov A."/>
            <person name="Samejima M."/>
            <person name="Schmutz J."/>
            <person name="Slot J.C."/>
            <person name="St John F."/>
            <person name="Stenlid J."/>
            <person name="Sun H."/>
            <person name="Sun S."/>
            <person name="Syed K."/>
            <person name="Tsang A."/>
            <person name="Wiebenga A."/>
            <person name="Young D."/>
            <person name="Pisabarro A."/>
            <person name="Eastwood D.C."/>
            <person name="Martin F."/>
            <person name="Cullen D."/>
            <person name="Grigoriev I.V."/>
            <person name="Hibbett D.S."/>
        </authorList>
    </citation>
    <scope>NUCLEOTIDE SEQUENCE [LARGE SCALE GENOMIC DNA]</scope>
    <source>
        <strain evidence="2">RWD-64-598 SS2</strain>
    </source>
</reference>
<dbReference type="KEGG" id="cput:CONPUDRAFT_82854"/>
<dbReference type="OrthoDB" id="3060996at2759"/>
<sequence length="313" mass="35272">MSKVEASSSGVPSTLASINRLPTEILSEIIQLTVPPSVFVSRSLSCTPESAWKSGLRSLKRLVLVSHSWYSAAVEELYRDISLHRLSQVYSLQRTLNAQPSLGELIKVLRITALIHVSEESWDPSPLLTSIRDIIGLCPNLVRLDVDRDISNREHTIFGQIFAPPFTQLKTLNTLNTPFFFLDYAAHFRALSSLSVILLDSPRRETLPDPPRIELPTLRELRMLFPARSGVPKSLDLITDCWTLPALRDVSVTACGCERWDPVEVHPFEYYVRFFKRHGAGLRYLSLVFTFARIDSSYGAWPAPELGGIQRLL</sequence>
<comment type="caution">
    <text evidence="1">The sequence shown here is derived from an EMBL/GenBank/DDBJ whole genome shotgun (WGS) entry which is preliminary data.</text>
</comment>
<evidence type="ECO:0000313" key="2">
    <source>
        <dbReference type="Proteomes" id="UP000053558"/>
    </source>
</evidence>
<dbReference type="Proteomes" id="UP000053558">
    <property type="component" value="Unassembled WGS sequence"/>
</dbReference>
<dbReference type="SUPFAM" id="SSF52058">
    <property type="entry name" value="L domain-like"/>
    <property type="match status" value="1"/>
</dbReference>
<name>A0A5M3MQ62_CONPW</name>
<dbReference type="RefSeq" id="XP_007769665.1">
    <property type="nucleotide sequence ID" value="XM_007771475.1"/>
</dbReference>
<evidence type="ECO:0000313" key="1">
    <source>
        <dbReference type="EMBL" id="EIW80815.1"/>
    </source>
</evidence>